<dbReference type="GO" id="GO:0032049">
    <property type="term" value="P:cardiolipin biosynthetic process"/>
    <property type="evidence" value="ECO:0007669"/>
    <property type="project" value="UniProtKB-ARBA"/>
</dbReference>
<feature type="domain" description="PLD phosphodiesterase" evidence="7">
    <location>
        <begin position="210"/>
        <end position="237"/>
    </location>
</feature>
<dbReference type="PANTHER" id="PTHR21248:SF22">
    <property type="entry name" value="PHOSPHOLIPASE D"/>
    <property type="match status" value="1"/>
</dbReference>
<reference evidence="9" key="2">
    <citation type="submission" date="2019-01" db="EMBL/GenBank/DDBJ databases">
        <title>Genome sequence of Desulfonema ishimotonii strain Tokyo 01.</title>
        <authorList>
            <person name="Fukui M."/>
        </authorList>
    </citation>
    <scope>NUCLEOTIDE SEQUENCE [LARGE SCALE GENOMIC DNA]</scope>
    <source>
        <strain evidence="9">Tokyo 01</strain>
    </source>
</reference>
<dbReference type="PANTHER" id="PTHR21248">
    <property type="entry name" value="CARDIOLIPIN SYNTHASE"/>
    <property type="match status" value="1"/>
</dbReference>
<gene>
    <name evidence="8" type="ORF">DENIS_4326</name>
</gene>
<keyword evidence="5 6" id="KW-0472">Membrane</keyword>
<organism evidence="8 9">
    <name type="scientific">Desulfonema ishimotonii</name>
    <dbReference type="NCBI Taxonomy" id="45657"/>
    <lineage>
        <taxon>Bacteria</taxon>
        <taxon>Pseudomonadati</taxon>
        <taxon>Thermodesulfobacteriota</taxon>
        <taxon>Desulfobacteria</taxon>
        <taxon>Desulfobacterales</taxon>
        <taxon>Desulfococcaceae</taxon>
        <taxon>Desulfonema</taxon>
    </lineage>
</organism>
<dbReference type="InterPro" id="IPR025202">
    <property type="entry name" value="PLD-like_dom"/>
</dbReference>
<evidence type="ECO:0000313" key="8">
    <source>
        <dbReference type="EMBL" id="GBC63332.1"/>
    </source>
</evidence>
<proteinExistence type="predicted"/>
<evidence type="ECO:0000256" key="1">
    <source>
        <dbReference type="ARBA" id="ARBA00004651"/>
    </source>
</evidence>
<comment type="caution">
    <text evidence="8">The sequence shown here is derived from an EMBL/GenBank/DDBJ whole genome shotgun (WGS) entry which is preliminary data.</text>
</comment>
<dbReference type="SUPFAM" id="SSF56024">
    <property type="entry name" value="Phospholipase D/nuclease"/>
    <property type="match status" value="2"/>
</dbReference>
<dbReference type="InterPro" id="IPR027379">
    <property type="entry name" value="CLS_N"/>
</dbReference>
<dbReference type="Proteomes" id="UP000288096">
    <property type="component" value="Unassembled WGS sequence"/>
</dbReference>
<evidence type="ECO:0000256" key="3">
    <source>
        <dbReference type="ARBA" id="ARBA00022692"/>
    </source>
</evidence>
<keyword evidence="2" id="KW-1003">Cell membrane</keyword>
<keyword evidence="9" id="KW-1185">Reference proteome</keyword>
<evidence type="ECO:0000256" key="5">
    <source>
        <dbReference type="ARBA" id="ARBA00023136"/>
    </source>
</evidence>
<feature type="transmembrane region" description="Helical" evidence="6">
    <location>
        <begin position="33"/>
        <end position="54"/>
    </location>
</feature>
<keyword evidence="3 6" id="KW-0812">Transmembrane</keyword>
<dbReference type="CDD" id="cd09157">
    <property type="entry name" value="PLDc_CLS_unchar2_1"/>
    <property type="match status" value="1"/>
</dbReference>
<dbReference type="Gene3D" id="3.30.870.10">
    <property type="entry name" value="Endonuclease Chain A"/>
    <property type="match status" value="2"/>
</dbReference>
<evidence type="ECO:0000313" key="9">
    <source>
        <dbReference type="Proteomes" id="UP000288096"/>
    </source>
</evidence>
<dbReference type="AlphaFoldDB" id="A0A401G266"/>
<reference evidence="9" key="1">
    <citation type="submission" date="2017-11" db="EMBL/GenBank/DDBJ databases">
        <authorList>
            <person name="Watanabe M."/>
            <person name="Kojima H."/>
        </authorList>
    </citation>
    <scope>NUCLEOTIDE SEQUENCE [LARGE SCALE GENOMIC DNA]</scope>
    <source>
        <strain evidence="9">Tokyo 01</strain>
    </source>
</reference>
<sequence>MELINWLLVLLYLVLALPGAGHALLFKRDPRSALGWITVCLMFPLAGPIFYFMLGINRIQTRARKLESDSPFRIRGGNHCGDYISAFQIPPPLDEISRMADAIVTRTLVCGNRIEPLCNGEAAYPAMLAAIEQAENYVFLSSYIFETNATGLAFIAALNRAKNRGVDVKVILDGFGELYSVPRAGTLLRKNGIRFARFLPPKLFPPTLRINLRNHRKILVTDGRVGFAGGMNIGDRHLAEKRDNPKRVADLHFRLTGPIVSQIEQVFLEDWRFTTREHLTPGPVCPVERDNTICRAIVDGPNVRIDRLDMLLICAVSSARREVLIMTPYFLPSPELVAAMHAAALRGVAVRVLLPEKNNLPVVHRATMNLLPDLLERGIEVRFQPPPLSTPSSLWWIVIMPTSDRPTSTPGASASISK</sequence>
<evidence type="ECO:0000256" key="6">
    <source>
        <dbReference type="SAM" id="Phobius"/>
    </source>
</evidence>
<protein>
    <submittedName>
        <fullName evidence="8">Cardiolipin synthase</fullName>
    </submittedName>
</protein>
<dbReference type="GO" id="GO:0008808">
    <property type="term" value="F:cardiolipin synthase activity"/>
    <property type="evidence" value="ECO:0007669"/>
    <property type="project" value="TreeGrafter"/>
</dbReference>
<evidence type="ECO:0000256" key="4">
    <source>
        <dbReference type="ARBA" id="ARBA00022989"/>
    </source>
</evidence>
<evidence type="ECO:0000256" key="2">
    <source>
        <dbReference type="ARBA" id="ARBA00022475"/>
    </source>
</evidence>
<dbReference type="InterPro" id="IPR001736">
    <property type="entry name" value="PLipase_D/transphosphatidylase"/>
</dbReference>
<dbReference type="RefSeq" id="WP_208022631.1">
    <property type="nucleotide sequence ID" value="NZ_BEXT01000001.1"/>
</dbReference>
<dbReference type="Pfam" id="PF13396">
    <property type="entry name" value="PLDc_N"/>
    <property type="match status" value="1"/>
</dbReference>
<evidence type="ECO:0000259" key="7">
    <source>
        <dbReference type="PROSITE" id="PS50035"/>
    </source>
</evidence>
<dbReference type="PROSITE" id="PS50035">
    <property type="entry name" value="PLD"/>
    <property type="match status" value="1"/>
</dbReference>
<comment type="subcellular location">
    <subcellularLocation>
        <location evidence="1">Cell membrane</location>
        <topology evidence="1">Multi-pass membrane protein</topology>
    </subcellularLocation>
</comment>
<accession>A0A401G266</accession>
<keyword evidence="4 6" id="KW-1133">Transmembrane helix</keyword>
<dbReference type="Pfam" id="PF13091">
    <property type="entry name" value="PLDc_2"/>
    <property type="match status" value="2"/>
</dbReference>
<dbReference type="EMBL" id="BEXT01000001">
    <property type="protein sequence ID" value="GBC63332.1"/>
    <property type="molecule type" value="Genomic_DNA"/>
</dbReference>
<name>A0A401G266_9BACT</name>
<dbReference type="GO" id="GO:0005886">
    <property type="term" value="C:plasma membrane"/>
    <property type="evidence" value="ECO:0007669"/>
    <property type="project" value="UniProtKB-SubCell"/>
</dbReference>
<dbReference type="SMART" id="SM00155">
    <property type="entry name" value="PLDc"/>
    <property type="match status" value="1"/>
</dbReference>